<proteinExistence type="predicted"/>
<accession>A0A9I9EEH6</accession>
<organism evidence="1">
    <name type="scientific">Cucumis melo</name>
    <name type="common">Muskmelon</name>
    <dbReference type="NCBI Taxonomy" id="3656"/>
    <lineage>
        <taxon>Eukaryota</taxon>
        <taxon>Viridiplantae</taxon>
        <taxon>Streptophyta</taxon>
        <taxon>Embryophyta</taxon>
        <taxon>Tracheophyta</taxon>
        <taxon>Spermatophyta</taxon>
        <taxon>Magnoliopsida</taxon>
        <taxon>eudicotyledons</taxon>
        <taxon>Gunneridae</taxon>
        <taxon>Pentapetalae</taxon>
        <taxon>rosids</taxon>
        <taxon>fabids</taxon>
        <taxon>Cucurbitales</taxon>
        <taxon>Cucurbitaceae</taxon>
        <taxon>Benincaseae</taxon>
        <taxon>Cucumis</taxon>
    </lineage>
</organism>
<evidence type="ECO:0000313" key="1">
    <source>
        <dbReference type="EnsemblPlants" id="MELO3C032672.2.1"/>
    </source>
</evidence>
<protein>
    <submittedName>
        <fullName evidence="1">Uncharacterized protein</fullName>
    </submittedName>
</protein>
<dbReference type="EnsemblPlants" id="MELO3C032672.2.1">
    <property type="protein sequence ID" value="MELO3C032672.2.1"/>
    <property type="gene ID" value="MELO3C032672.2"/>
</dbReference>
<sequence>MDFQLHTCHHIYKGRIPSSLKDILKPQQSSHWVFFQLFYKAH</sequence>
<dbReference type="AlphaFoldDB" id="A0A9I9EEH6"/>
<dbReference type="Gramene" id="MELO3C032672.2.1">
    <property type="protein sequence ID" value="MELO3C032672.2.1"/>
    <property type="gene ID" value="MELO3C032672.2"/>
</dbReference>
<name>A0A9I9EEH6_CUCME</name>
<reference evidence="1" key="1">
    <citation type="submission" date="2023-03" db="UniProtKB">
        <authorList>
            <consortium name="EnsemblPlants"/>
        </authorList>
    </citation>
    <scope>IDENTIFICATION</scope>
</reference>